<dbReference type="EC" id="3.4.24.81" evidence="1"/>
<accession>A0A6J8EDZ5</accession>
<dbReference type="GO" id="GO:0006509">
    <property type="term" value="P:membrane protein ectodomain proteolysis"/>
    <property type="evidence" value="ECO:0007669"/>
    <property type="project" value="TreeGrafter"/>
</dbReference>
<dbReference type="Proteomes" id="UP000507470">
    <property type="component" value="Unassembled WGS sequence"/>
</dbReference>
<dbReference type="Gene3D" id="3.40.390.10">
    <property type="entry name" value="Collagenase (Catalytic Domain)"/>
    <property type="match status" value="1"/>
</dbReference>
<protein>
    <submittedName>
        <fullName evidence="1">ADAM10</fullName>
        <ecNumber evidence="1">3.4.24.81</ecNumber>
    </submittedName>
</protein>
<dbReference type="EMBL" id="CACVKT020008880">
    <property type="protein sequence ID" value="CAC5418173.1"/>
    <property type="molecule type" value="Genomic_DNA"/>
</dbReference>
<dbReference type="GO" id="GO:0004222">
    <property type="term" value="F:metalloendopeptidase activity"/>
    <property type="evidence" value="ECO:0007669"/>
    <property type="project" value="TreeGrafter"/>
</dbReference>
<dbReference type="GO" id="GO:0005886">
    <property type="term" value="C:plasma membrane"/>
    <property type="evidence" value="ECO:0007669"/>
    <property type="project" value="TreeGrafter"/>
</dbReference>
<keyword evidence="1" id="KW-0378">Hydrolase</keyword>
<name>A0A6J8EDZ5_MYTCO</name>
<reference evidence="1 2" key="1">
    <citation type="submission" date="2020-06" db="EMBL/GenBank/DDBJ databases">
        <authorList>
            <person name="Li R."/>
            <person name="Bekaert M."/>
        </authorList>
    </citation>
    <scope>NUCLEOTIDE SEQUENCE [LARGE SCALE GENOMIC DNA]</scope>
    <source>
        <strain evidence="2">wild</strain>
    </source>
</reference>
<dbReference type="GO" id="GO:0007219">
    <property type="term" value="P:Notch signaling pathway"/>
    <property type="evidence" value="ECO:0007669"/>
    <property type="project" value="TreeGrafter"/>
</dbReference>
<proteinExistence type="predicted"/>
<dbReference type="OrthoDB" id="2149267at2759"/>
<gene>
    <name evidence="1" type="ORF">MCOR_50628</name>
</gene>
<dbReference type="AlphaFoldDB" id="A0A6J8EDZ5"/>
<evidence type="ECO:0000313" key="2">
    <source>
        <dbReference type="Proteomes" id="UP000507470"/>
    </source>
</evidence>
<dbReference type="InterPro" id="IPR024079">
    <property type="entry name" value="MetalloPept_cat_dom_sf"/>
</dbReference>
<dbReference type="InterPro" id="IPR051489">
    <property type="entry name" value="ADAM_Metalloproteinase"/>
</dbReference>
<sequence length="254" mass="29309">MLNKCIMINYRFQKESDIEVDSSWNNKTNQWMQNVVKSGFTNTDEMNEVLAINDIIGLFATHVDAINTIFANTVFRTYDNSISYSGVRFKIQKIKHDSGNLCAPYDNNAVDAEHRNYIMNEEFINGNMQHNDEFSPCSKDNMTRMLDKVYTERFGTINCFKRSVCSKIDYAIQNKVTWVECFVESAGDTVADKEGQCLLGCRSPCNNYRGYCDTFQRCQDVVEKTNNPAESITDTKCWNLKYWWIVLLIAKGLV</sequence>
<organism evidence="1 2">
    <name type="scientific">Mytilus coruscus</name>
    <name type="common">Sea mussel</name>
    <dbReference type="NCBI Taxonomy" id="42192"/>
    <lineage>
        <taxon>Eukaryota</taxon>
        <taxon>Metazoa</taxon>
        <taxon>Spiralia</taxon>
        <taxon>Lophotrochozoa</taxon>
        <taxon>Mollusca</taxon>
        <taxon>Bivalvia</taxon>
        <taxon>Autobranchia</taxon>
        <taxon>Pteriomorphia</taxon>
        <taxon>Mytilida</taxon>
        <taxon>Mytiloidea</taxon>
        <taxon>Mytilidae</taxon>
        <taxon>Mytilinae</taxon>
        <taxon>Mytilus</taxon>
    </lineage>
</organism>
<keyword evidence="2" id="KW-1185">Reference proteome</keyword>
<dbReference type="PANTHER" id="PTHR45702:SF2">
    <property type="entry name" value="KUZBANIAN, ISOFORM A"/>
    <property type="match status" value="1"/>
</dbReference>
<evidence type="ECO:0000313" key="1">
    <source>
        <dbReference type="EMBL" id="CAC5418173.1"/>
    </source>
</evidence>
<dbReference type="PANTHER" id="PTHR45702">
    <property type="entry name" value="ADAM10/ADAM17 METALLOPEPTIDASE FAMILY MEMBER"/>
    <property type="match status" value="1"/>
</dbReference>